<dbReference type="Pfam" id="PF00107">
    <property type="entry name" value="ADH_zinc_N"/>
    <property type="match status" value="1"/>
</dbReference>
<dbReference type="InterPro" id="IPR036291">
    <property type="entry name" value="NAD(P)-bd_dom_sf"/>
</dbReference>
<evidence type="ECO:0000259" key="2">
    <source>
        <dbReference type="SMART" id="SM00829"/>
    </source>
</evidence>
<evidence type="ECO:0000313" key="4">
    <source>
        <dbReference type="Proteomes" id="UP000070433"/>
    </source>
</evidence>
<sequence length="329" mass="33743">MRAACYERTGPAAEVLRLAELPDPVPGAGELRVKLAWSGVNPSDVKSRAGLRTSTLPFARIVPHSDGMGVIDGVGEGVDARRLGERVWVWNAAWGRPDGTAAGYVTLPQAQAVPLPANTPDEAGACLGIPALTAIHAVMAGGGVQGKRVLVAGGAGAVGHYAVQFARLLGARQVLATVSSAEKGRLASAAGADEVIDYKRDDAAAAVLKATGGSGVDRVVELDIAANGALDTAAIAANGDWVVYGSSAARFSLDFFPLIAKNVTARFFIVYHLPPAERAAATAKLTELLSAGRLSHNITHRVPLSDIVKAHQLVESGSAGGNVVVDVSA</sequence>
<organism evidence="3 4">
    <name type="scientific">Ramlibacter tataouinensis</name>
    <dbReference type="NCBI Taxonomy" id="94132"/>
    <lineage>
        <taxon>Bacteria</taxon>
        <taxon>Pseudomonadati</taxon>
        <taxon>Pseudomonadota</taxon>
        <taxon>Betaproteobacteria</taxon>
        <taxon>Burkholderiales</taxon>
        <taxon>Comamonadaceae</taxon>
        <taxon>Ramlibacter</taxon>
    </lineage>
</organism>
<gene>
    <name evidence="3" type="ORF">UC35_11080</name>
</gene>
<dbReference type="Pfam" id="PF08240">
    <property type="entry name" value="ADH_N"/>
    <property type="match status" value="1"/>
</dbReference>
<dbReference type="InterPro" id="IPR013149">
    <property type="entry name" value="ADH-like_C"/>
</dbReference>
<dbReference type="InterPro" id="IPR013154">
    <property type="entry name" value="ADH-like_N"/>
</dbReference>
<dbReference type="PATRIC" id="fig|94132.3.peg.2260"/>
<dbReference type="CDD" id="cd08253">
    <property type="entry name" value="zeta_crystallin"/>
    <property type="match status" value="1"/>
</dbReference>
<keyword evidence="1" id="KW-0521">NADP</keyword>
<feature type="domain" description="Enoyl reductase (ER)" evidence="2">
    <location>
        <begin position="12"/>
        <end position="325"/>
    </location>
</feature>
<reference evidence="3 4" key="1">
    <citation type="journal article" date="2014" name="Int. J. Syst. Evol. Microbiol.">
        <title>Ramlibacter solisilvae sp. nov., isolated from forest soil, and emended description of the genus Ramlibacter.</title>
        <authorList>
            <person name="Lee H.J."/>
            <person name="Lee S.H."/>
            <person name="Lee S.S."/>
            <person name="Lee J.S."/>
            <person name="Kim Y."/>
            <person name="Kim S.C."/>
            <person name="Jeon C.O."/>
        </authorList>
    </citation>
    <scope>NUCLEOTIDE SEQUENCE [LARGE SCALE GENOMIC DNA]</scope>
    <source>
        <strain evidence="3 4">5-10</strain>
    </source>
</reference>
<evidence type="ECO:0000313" key="3">
    <source>
        <dbReference type="EMBL" id="AMO23343.1"/>
    </source>
</evidence>
<dbReference type="SMART" id="SM00829">
    <property type="entry name" value="PKS_ER"/>
    <property type="match status" value="1"/>
</dbReference>
<name>A0A127JTX0_9BURK</name>
<dbReference type="PANTHER" id="PTHR44154">
    <property type="entry name" value="QUINONE OXIDOREDUCTASE"/>
    <property type="match status" value="1"/>
</dbReference>
<dbReference type="SUPFAM" id="SSF50129">
    <property type="entry name" value="GroES-like"/>
    <property type="match status" value="1"/>
</dbReference>
<dbReference type="Gene3D" id="3.40.50.720">
    <property type="entry name" value="NAD(P)-binding Rossmann-like Domain"/>
    <property type="match status" value="1"/>
</dbReference>
<dbReference type="AlphaFoldDB" id="A0A127JTX0"/>
<dbReference type="RefSeq" id="WP_061499334.1">
    <property type="nucleotide sequence ID" value="NZ_CP010951.1"/>
</dbReference>
<keyword evidence="4" id="KW-1185">Reference proteome</keyword>
<proteinExistence type="predicted"/>
<dbReference type="InterPro" id="IPR051603">
    <property type="entry name" value="Zinc-ADH_QOR/CCCR"/>
</dbReference>
<dbReference type="OrthoDB" id="9788224at2"/>
<dbReference type="InterPro" id="IPR020843">
    <property type="entry name" value="ER"/>
</dbReference>
<evidence type="ECO:0000256" key="1">
    <source>
        <dbReference type="ARBA" id="ARBA00022857"/>
    </source>
</evidence>
<dbReference type="PANTHER" id="PTHR44154:SF1">
    <property type="entry name" value="QUINONE OXIDOREDUCTASE"/>
    <property type="match status" value="1"/>
</dbReference>
<accession>A0A127JTX0</accession>
<dbReference type="GO" id="GO:0016491">
    <property type="term" value="F:oxidoreductase activity"/>
    <property type="evidence" value="ECO:0007669"/>
    <property type="project" value="InterPro"/>
</dbReference>
<dbReference type="SUPFAM" id="SSF51735">
    <property type="entry name" value="NAD(P)-binding Rossmann-fold domains"/>
    <property type="match status" value="1"/>
</dbReference>
<dbReference type="EMBL" id="CP010951">
    <property type="protein sequence ID" value="AMO23343.1"/>
    <property type="molecule type" value="Genomic_DNA"/>
</dbReference>
<dbReference type="InterPro" id="IPR011032">
    <property type="entry name" value="GroES-like_sf"/>
</dbReference>
<dbReference type="Gene3D" id="3.90.180.10">
    <property type="entry name" value="Medium-chain alcohol dehydrogenases, catalytic domain"/>
    <property type="match status" value="1"/>
</dbReference>
<dbReference type="Proteomes" id="UP000070433">
    <property type="component" value="Chromosome"/>
</dbReference>
<protein>
    <submittedName>
        <fullName evidence="3">NADPH:quinone oxidoreductase</fullName>
    </submittedName>
</protein>